<evidence type="ECO:0000313" key="1">
    <source>
        <dbReference type="EMBL" id="TEA06098.1"/>
    </source>
</evidence>
<dbReference type="RefSeq" id="WP_134082790.1">
    <property type="nucleotide sequence ID" value="NZ_PECL01000007.1"/>
</dbReference>
<organism evidence="1 2">
    <name type="scientific">Mycobacteroides salmoniphilum</name>
    <dbReference type="NCBI Taxonomy" id="404941"/>
    <lineage>
        <taxon>Bacteria</taxon>
        <taxon>Bacillati</taxon>
        <taxon>Actinomycetota</taxon>
        <taxon>Actinomycetes</taxon>
        <taxon>Mycobacteriales</taxon>
        <taxon>Mycobacteriaceae</taxon>
        <taxon>Mycobacteroides</taxon>
    </lineage>
</organism>
<comment type="caution">
    <text evidence="1">The sequence shown here is derived from an EMBL/GenBank/DDBJ whole genome shotgun (WGS) entry which is preliminary data.</text>
</comment>
<evidence type="ECO:0000313" key="2">
    <source>
        <dbReference type="Proteomes" id="UP000294604"/>
    </source>
</evidence>
<sequence>MDRPWAQYGFGEWAWAQLRSISRPRPVYQIPDVDLPGCEGGAVSRRRWLNWRQANSVSAFSVIFLREMLTELAKHDVHPTEPWLVQTTNFRPFGGHKRVLDSTGTANGAYLVTAAAINEYVNLARAIDAVTSAHNYPVPDLQPTGLGDLKGPYGFGVGISGRPPHARNNPHFPVGYHYLTLTSPTYYCRYYTPDDWPGTAGDRRWPIDPAAERVPLIEDADPQRPLPCRAQIPAAAEQALAVVVDWGEFLGFRIGPPTARRWEREKDTYIELDKYLLTAPVTLTAGIDEIKERARPYSQIEVNSTRRGDRSRRWTGEPDPLIRVAPGHFGISANIDDTDNGAPYQLTLESRAIPAGRNT</sequence>
<proteinExistence type="predicted"/>
<reference evidence="1 2" key="1">
    <citation type="journal article" date="2019" name="Sci. Rep.">
        <title>Extended insight into the Mycobacterium chelonae-abscessus complex through whole genome sequencing of Mycobacterium salmoniphilum outbreak and Mycobacterium salmoniphilum-like strains.</title>
        <authorList>
            <person name="Behra P.R.K."/>
            <person name="Das S."/>
            <person name="Pettersson B.M.F."/>
            <person name="Shirreff L."/>
            <person name="DuCote T."/>
            <person name="Jacobsson K.G."/>
            <person name="Ennis D.G."/>
            <person name="Kirsebom L.A."/>
        </authorList>
    </citation>
    <scope>NUCLEOTIDE SEQUENCE [LARGE SCALE GENOMIC DNA]</scope>
    <source>
        <strain evidence="1 2">CCUG 60884</strain>
    </source>
</reference>
<accession>A0A4R8SV26</accession>
<dbReference type="EMBL" id="PECL01000007">
    <property type="protein sequence ID" value="TEA06098.1"/>
    <property type="molecule type" value="Genomic_DNA"/>
</dbReference>
<dbReference type="Proteomes" id="UP000294604">
    <property type="component" value="Unassembled WGS sequence"/>
</dbReference>
<dbReference type="AlphaFoldDB" id="A0A4R8SV26"/>
<name>A0A4R8SV26_9MYCO</name>
<gene>
    <name evidence="1" type="ORF">CCUG60884_01235</name>
</gene>
<protein>
    <submittedName>
        <fullName evidence="1">Uncharacterized protein</fullName>
    </submittedName>
</protein>